<dbReference type="EMBL" id="DF933814">
    <property type="protein sequence ID" value="GAM36151.1"/>
    <property type="molecule type" value="Genomic_DNA"/>
</dbReference>
<evidence type="ECO:0000313" key="3">
    <source>
        <dbReference type="Proteomes" id="UP000053095"/>
    </source>
</evidence>
<dbReference type="SUPFAM" id="SSF51445">
    <property type="entry name" value="(Trans)glycosidases"/>
    <property type="match status" value="1"/>
</dbReference>
<protein>
    <submittedName>
        <fullName evidence="2">Alpha-L-arabinofuranosidase</fullName>
    </submittedName>
</protein>
<dbReference type="Gene3D" id="3.20.20.80">
    <property type="entry name" value="Glycosidases"/>
    <property type="match status" value="2"/>
</dbReference>
<gene>
    <name evidence="2" type="ORF">TCE0_018f05016</name>
</gene>
<name>A0A510NV64_TALPI</name>
<organism evidence="2 3">
    <name type="scientific">Talaromyces pinophilus</name>
    <name type="common">Penicillium pinophilum</name>
    <dbReference type="NCBI Taxonomy" id="128442"/>
    <lineage>
        <taxon>Eukaryota</taxon>
        <taxon>Fungi</taxon>
        <taxon>Dikarya</taxon>
        <taxon>Ascomycota</taxon>
        <taxon>Pezizomycotina</taxon>
        <taxon>Eurotiomycetes</taxon>
        <taxon>Eurotiomycetidae</taxon>
        <taxon>Eurotiales</taxon>
        <taxon>Trichocomaceae</taxon>
        <taxon>Talaromyces</taxon>
        <taxon>Talaromyces sect. Talaromyces</taxon>
    </lineage>
</organism>
<dbReference type="AlphaFoldDB" id="A0A510NV64"/>
<keyword evidence="3" id="KW-1185">Reference proteome</keyword>
<dbReference type="InterPro" id="IPR055235">
    <property type="entry name" value="ASD1_cat"/>
</dbReference>
<accession>A0A510NV64</accession>
<reference evidence="3" key="1">
    <citation type="journal article" date="2015" name="Genome Announc.">
        <title>Draft genome sequence of Talaromyces cellulolyticus strain Y-94, a source of lignocellulosic biomass-degrading enzymes.</title>
        <authorList>
            <person name="Fujii T."/>
            <person name="Koike H."/>
            <person name="Sawayama S."/>
            <person name="Yano S."/>
            <person name="Inoue H."/>
        </authorList>
    </citation>
    <scope>NUCLEOTIDE SEQUENCE [LARGE SCALE GENOMIC DNA]</scope>
    <source>
        <strain evidence="3">Y-94</strain>
    </source>
</reference>
<evidence type="ECO:0000259" key="1">
    <source>
        <dbReference type="Pfam" id="PF22848"/>
    </source>
</evidence>
<proteinExistence type="predicted"/>
<dbReference type="PANTHER" id="PTHR43576:SF3">
    <property type="entry name" value="ALPHA-L-ARABINOFURANOSIDASE C"/>
    <property type="match status" value="1"/>
</dbReference>
<sequence length="260" mass="28988">MGRCIYGGLYNPQNPNEGLVTPEGFRKDVIGTLRPLNIPLVRYPGGNFVATYYWEDGVGPKDVRPAKFDPSWECVETNHFGTDEFMAWCKLVGCEPYLCLNFGTGTLDEALDGSNIATPATTLITPTCVDPMAIQNRIQLILWGKVGPTDWDHHVLRRCLRPTGTDDIAPSPRPPLVDLHSIHYYTADKGHYENATAPLAAERFIEVTSGLIDLSLYENGIVDARKRPGIAFDEWNVWDPMRAIGSLGGEENALWAMHWQ</sequence>
<evidence type="ECO:0000313" key="2">
    <source>
        <dbReference type="EMBL" id="GAM36151.1"/>
    </source>
</evidence>
<dbReference type="InterPro" id="IPR017853">
    <property type="entry name" value="GH"/>
</dbReference>
<dbReference type="PANTHER" id="PTHR43576">
    <property type="entry name" value="ALPHA-L-ARABINOFURANOSIDASE C-RELATED"/>
    <property type="match status" value="1"/>
</dbReference>
<dbReference type="GO" id="GO:0000272">
    <property type="term" value="P:polysaccharide catabolic process"/>
    <property type="evidence" value="ECO:0007669"/>
    <property type="project" value="TreeGrafter"/>
</dbReference>
<dbReference type="Pfam" id="PF22848">
    <property type="entry name" value="ASD1_dom"/>
    <property type="match status" value="1"/>
</dbReference>
<feature type="domain" description="Alpha-L-arabinofuranosidase 1 catalytic" evidence="1">
    <location>
        <begin position="33"/>
        <end position="117"/>
    </location>
</feature>
<dbReference type="Proteomes" id="UP000053095">
    <property type="component" value="Unassembled WGS sequence"/>
</dbReference>